<dbReference type="KEGG" id="bpm:BURPS1710b_2824"/>
<dbReference type="EnsemblBacteria" id="ABA50694">
    <property type="protein sequence ID" value="ABA50694"/>
    <property type="gene ID" value="BURPS1710b_2824"/>
</dbReference>
<reference evidence="2 3" key="1">
    <citation type="submission" date="2005-09" db="EMBL/GenBank/DDBJ databases">
        <authorList>
            <person name="Woods D.E."/>
            <person name="Nierman W.C."/>
        </authorList>
    </citation>
    <scope>NUCLEOTIDE SEQUENCE [LARGE SCALE GENOMIC DNA]</scope>
    <source>
        <strain evidence="2 3">1710b</strain>
    </source>
</reference>
<feature type="region of interest" description="Disordered" evidence="1">
    <location>
        <begin position="401"/>
        <end position="421"/>
    </location>
</feature>
<dbReference type="Proteomes" id="UP000002700">
    <property type="component" value="Chromosome I"/>
</dbReference>
<proteinExistence type="predicted"/>
<feature type="region of interest" description="Disordered" evidence="1">
    <location>
        <begin position="457"/>
        <end position="504"/>
    </location>
</feature>
<dbReference type="EMBL" id="CP000124">
    <property type="protein sequence ID" value="ABA50694.1"/>
    <property type="molecule type" value="Genomic_DNA"/>
</dbReference>
<feature type="compositionally biased region" description="Basic residues" evidence="1">
    <location>
        <begin position="481"/>
        <end position="499"/>
    </location>
</feature>
<evidence type="ECO:0000256" key="1">
    <source>
        <dbReference type="SAM" id="MobiDB-lite"/>
    </source>
</evidence>
<dbReference type="AlphaFoldDB" id="Q3JQE5"/>
<accession>Q3JQE5</accession>
<evidence type="ECO:0000313" key="2">
    <source>
        <dbReference type="EMBL" id="ABA50694.1"/>
    </source>
</evidence>
<organism evidence="2 3">
    <name type="scientific">Burkholderia pseudomallei (strain 1710b)</name>
    <dbReference type="NCBI Taxonomy" id="320372"/>
    <lineage>
        <taxon>Bacteria</taxon>
        <taxon>Pseudomonadati</taxon>
        <taxon>Pseudomonadota</taxon>
        <taxon>Betaproteobacteria</taxon>
        <taxon>Burkholderiales</taxon>
        <taxon>Burkholderiaceae</taxon>
        <taxon>Burkholderia</taxon>
        <taxon>pseudomallei group</taxon>
    </lineage>
</organism>
<evidence type="ECO:0000313" key="3">
    <source>
        <dbReference type="Proteomes" id="UP000002700"/>
    </source>
</evidence>
<gene>
    <name evidence="2" type="ordered locus">BURPS1710b_2824</name>
</gene>
<dbReference type="HOGENOM" id="CLU_516471_0_0_4"/>
<name>Q3JQE5_BURP1</name>
<feature type="compositionally biased region" description="Basic residues" evidence="1">
    <location>
        <begin position="410"/>
        <end position="419"/>
    </location>
</feature>
<sequence>MSPMACLRLFGEMPRDFAREQRVAAERFQPARRVDAVRERRARHARDDHRQRIAAVEPALAGVEERVLGQRAPRRAMRGLHIVVMDFEVRPQHDARLAARRNAAQALPQIGSRRARGDRRERIRDDLRMAARERERVDRASRARRRVRRAYLLLELRLRRREQHAGCAGHGAFAAQFEHRALQVVFAARREQRLPILRVALKAHVHVMRDPIARARRGDAQMVERRAGAEPNIRVQILRERRVAAGGVLVRLHEHAMHARHDVDHDERRFGAPLRRQPQLQHRGRALRGAAADTQSQARFAQRAMRPEKRRGVIVRRRRQVREQRGALGAIRGAEPACVDLFERAGADGREQPGGVRGGARRARRVRSVGFGVEPCIGRGRRQMAERFVVARDPAVLRELGSRGGPVGGGRRHRFRPARVRPSARSPWLRCRGRARDRRIRRCARDRATAPYRARALRSSADNARRSRTRCLARAAGRSGRPPRARRRRPFPSRSRRASRAAGTAARAAAARCACARRPRILRSSNG</sequence>
<protein>
    <submittedName>
        <fullName evidence="2">Uncharacterized protein</fullName>
    </submittedName>
</protein>